<reference evidence="2 3" key="1">
    <citation type="submission" date="2020-11" db="EMBL/GenBank/DDBJ databases">
        <title>Algicoccus daihaiensis sp.nov., isolated from Daihai Lake in Inner Mongolia.</title>
        <authorList>
            <person name="Kai J."/>
        </authorList>
    </citation>
    <scope>NUCLEOTIDE SEQUENCE [LARGE SCALE GENOMIC DNA]</scope>
    <source>
        <strain evidence="3">f23</strain>
    </source>
</reference>
<evidence type="ECO:0000313" key="2">
    <source>
        <dbReference type="EMBL" id="UOD51719.1"/>
    </source>
</evidence>
<accession>A0ABY4AN08</accession>
<organism evidence="2 3">
    <name type="scientific">Orrella daihaiensis</name>
    <dbReference type="NCBI Taxonomy" id="2782176"/>
    <lineage>
        <taxon>Bacteria</taxon>
        <taxon>Pseudomonadati</taxon>
        <taxon>Pseudomonadota</taxon>
        <taxon>Betaproteobacteria</taxon>
        <taxon>Burkholderiales</taxon>
        <taxon>Alcaligenaceae</taxon>
        <taxon>Orrella</taxon>
    </lineage>
</organism>
<dbReference type="Proteomes" id="UP000831607">
    <property type="component" value="Chromosome"/>
</dbReference>
<keyword evidence="3" id="KW-1185">Reference proteome</keyword>
<dbReference type="RefSeq" id="WP_243478575.1">
    <property type="nucleotide sequence ID" value="NZ_CP063982.1"/>
</dbReference>
<feature type="compositionally biased region" description="Low complexity" evidence="1">
    <location>
        <begin position="61"/>
        <end position="76"/>
    </location>
</feature>
<gene>
    <name evidence="2" type="ORF">DHf2319_12165</name>
</gene>
<protein>
    <submittedName>
        <fullName evidence="2">DUF3426 domain-containing protein</fullName>
    </submittedName>
</protein>
<evidence type="ECO:0000313" key="3">
    <source>
        <dbReference type="Proteomes" id="UP000831607"/>
    </source>
</evidence>
<sequence>MAQDSAASAVDAPSSTPVLNALVEPIKPAPDPVEPDDIPTKASKPSPVESRSTPATDSVFSGTLTSQTTRTSTTSTPLGQEGPFIPSVDRSTAAGFAGYGRQEPGFGSLEQATVTPDSREPSLGAIAARAQALTDAKVEPVPEPKVQVFGESRLKGDDPSAFGRQVPEFLEEEEEVSEGVGVMWLVASIVLALAIIGQSLVVFRNDIVAAAPSLRPLLVQLCQPLSCEVGYVRQIDRIFIVGSSLQQAPDAQPVGNQRAYVLRLTLQNRSTYPQPWPALMLTLTDASGTAVIKKALLPSEFLPPDLLEGPMIARKEVGLDIPLTVDGLSISGYELERFFP</sequence>
<proteinExistence type="predicted"/>
<dbReference type="EMBL" id="CP063982">
    <property type="protein sequence ID" value="UOD51719.1"/>
    <property type="molecule type" value="Genomic_DNA"/>
</dbReference>
<feature type="compositionally biased region" description="Polar residues" evidence="1">
    <location>
        <begin position="49"/>
        <end position="60"/>
    </location>
</feature>
<dbReference type="Pfam" id="PF11906">
    <property type="entry name" value="DUF3426"/>
    <property type="match status" value="1"/>
</dbReference>
<feature type="region of interest" description="Disordered" evidence="1">
    <location>
        <begin position="1"/>
        <end position="85"/>
    </location>
</feature>
<dbReference type="InterPro" id="IPR021834">
    <property type="entry name" value="DUF3426"/>
</dbReference>
<feature type="compositionally biased region" description="Low complexity" evidence="1">
    <location>
        <begin position="1"/>
        <end position="18"/>
    </location>
</feature>
<evidence type="ECO:0000256" key="1">
    <source>
        <dbReference type="SAM" id="MobiDB-lite"/>
    </source>
</evidence>
<name>A0ABY4AN08_9BURK</name>